<keyword evidence="3" id="KW-1185">Reference proteome</keyword>
<reference evidence="2 3" key="1">
    <citation type="journal article" date="2014" name="Int. J. Syst. Evol. Microbiol.">
        <title>Complete genome sequence of Corynebacterium casei LMG S-19264T (=DSM 44701T), isolated from a smear-ripened cheese.</title>
        <authorList>
            <consortium name="US DOE Joint Genome Institute (JGI-PGF)"/>
            <person name="Walter F."/>
            <person name="Albersmeier A."/>
            <person name="Kalinowski J."/>
            <person name="Ruckert C."/>
        </authorList>
    </citation>
    <scope>NUCLEOTIDE SEQUENCE [LARGE SCALE GENOMIC DNA]</scope>
    <source>
        <strain evidence="2 3">CGMCC 1.9161</strain>
    </source>
</reference>
<protein>
    <recommendedName>
        <fullName evidence="1">HTH cro/C1-type domain-containing protein</fullName>
    </recommendedName>
</protein>
<dbReference type="Pfam" id="PF13560">
    <property type="entry name" value="HTH_31"/>
    <property type="match status" value="1"/>
</dbReference>
<dbReference type="RefSeq" id="WP_244645609.1">
    <property type="nucleotide sequence ID" value="NZ_BMMF01000014.1"/>
</dbReference>
<evidence type="ECO:0000313" key="2">
    <source>
        <dbReference type="EMBL" id="GGK49812.1"/>
    </source>
</evidence>
<proteinExistence type="predicted"/>
<dbReference type="InterPro" id="IPR010982">
    <property type="entry name" value="Lambda_DNA-bd_dom_sf"/>
</dbReference>
<dbReference type="SMART" id="SM00530">
    <property type="entry name" value="HTH_XRE"/>
    <property type="match status" value="1"/>
</dbReference>
<organism evidence="2 3">
    <name type="scientific">Salinarimonas ramus</name>
    <dbReference type="NCBI Taxonomy" id="690164"/>
    <lineage>
        <taxon>Bacteria</taxon>
        <taxon>Pseudomonadati</taxon>
        <taxon>Pseudomonadota</taxon>
        <taxon>Alphaproteobacteria</taxon>
        <taxon>Hyphomicrobiales</taxon>
        <taxon>Salinarimonadaceae</taxon>
        <taxon>Salinarimonas</taxon>
    </lineage>
</organism>
<evidence type="ECO:0000313" key="3">
    <source>
        <dbReference type="Proteomes" id="UP000600449"/>
    </source>
</evidence>
<evidence type="ECO:0000259" key="1">
    <source>
        <dbReference type="PROSITE" id="PS50943"/>
    </source>
</evidence>
<dbReference type="EMBL" id="BMMF01000014">
    <property type="protein sequence ID" value="GGK49812.1"/>
    <property type="molecule type" value="Genomic_DNA"/>
</dbReference>
<comment type="caution">
    <text evidence="2">The sequence shown here is derived from an EMBL/GenBank/DDBJ whole genome shotgun (WGS) entry which is preliminary data.</text>
</comment>
<gene>
    <name evidence="2" type="ORF">GCM10011322_41030</name>
</gene>
<feature type="domain" description="HTH cro/C1-type" evidence="1">
    <location>
        <begin position="58"/>
        <end position="111"/>
    </location>
</feature>
<dbReference type="Gene3D" id="1.10.260.40">
    <property type="entry name" value="lambda repressor-like DNA-binding domains"/>
    <property type="match status" value="1"/>
</dbReference>
<dbReference type="GO" id="GO:0003677">
    <property type="term" value="F:DNA binding"/>
    <property type="evidence" value="ECO:0007669"/>
    <property type="project" value="InterPro"/>
</dbReference>
<name>A0A917QGR0_9HYPH</name>
<dbReference type="SUPFAM" id="SSF47413">
    <property type="entry name" value="lambda repressor-like DNA-binding domains"/>
    <property type="match status" value="1"/>
</dbReference>
<dbReference type="Proteomes" id="UP000600449">
    <property type="component" value="Unassembled WGS sequence"/>
</dbReference>
<dbReference type="AlphaFoldDB" id="A0A917QGR0"/>
<dbReference type="CDD" id="cd00093">
    <property type="entry name" value="HTH_XRE"/>
    <property type="match status" value="1"/>
</dbReference>
<dbReference type="InterPro" id="IPR001387">
    <property type="entry name" value="Cro/C1-type_HTH"/>
</dbReference>
<sequence length="124" mass="13803">MAIVRKTIEEIRAAARLEADTPRRQMTEDEIEANALSDPDALPATDEMLERGVVGRDLRRTRERLGLSQEAFAARYGISLGRVRDVEQGRHAPDPVLVSYVKLIARDPDWVAETIAGRQADHAA</sequence>
<dbReference type="PROSITE" id="PS50943">
    <property type="entry name" value="HTH_CROC1"/>
    <property type="match status" value="1"/>
</dbReference>
<accession>A0A917QGR0</accession>